<keyword evidence="9 10" id="KW-0275">Fatty acid biosynthesis</keyword>
<dbReference type="InterPro" id="IPR002076">
    <property type="entry name" value="ELO_fam"/>
</dbReference>
<dbReference type="PANTHER" id="PTHR11157">
    <property type="entry name" value="FATTY ACID ACYL TRANSFERASE-RELATED"/>
    <property type="match status" value="1"/>
</dbReference>
<evidence type="ECO:0000256" key="1">
    <source>
        <dbReference type="ARBA" id="ARBA00004141"/>
    </source>
</evidence>
<keyword evidence="3 10" id="KW-0808">Transferase</keyword>
<comment type="subcellular location">
    <subcellularLocation>
        <location evidence="1">Membrane</location>
        <topology evidence="1">Multi-pass membrane protein</topology>
    </subcellularLocation>
</comment>
<protein>
    <recommendedName>
        <fullName evidence="10">Elongation of very long chain fatty acids protein</fullName>
        <ecNumber evidence="10">2.3.1.199</ecNumber>
    </recommendedName>
    <alternativeName>
        <fullName evidence="10">Very-long-chain 3-oxoacyl-CoA synthase</fullName>
    </alternativeName>
</protein>
<dbReference type="EMBL" id="JADBJN010000004">
    <property type="protein sequence ID" value="KAG5667180.1"/>
    <property type="molecule type" value="Genomic_DNA"/>
</dbReference>
<keyword evidence="7 10" id="KW-0443">Lipid metabolism</keyword>
<feature type="transmembrane region" description="Helical" evidence="10">
    <location>
        <begin position="107"/>
        <end position="130"/>
    </location>
</feature>
<dbReference type="GO" id="GO:0019367">
    <property type="term" value="P:fatty acid elongation, saturated fatty acid"/>
    <property type="evidence" value="ECO:0007669"/>
    <property type="project" value="TreeGrafter"/>
</dbReference>
<evidence type="ECO:0000256" key="5">
    <source>
        <dbReference type="ARBA" id="ARBA00022832"/>
    </source>
</evidence>
<evidence type="ECO:0000256" key="8">
    <source>
        <dbReference type="ARBA" id="ARBA00023136"/>
    </source>
</evidence>
<feature type="transmembrane region" description="Helical" evidence="10">
    <location>
        <begin position="228"/>
        <end position="247"/>
    </location>
</feature>
<keyword evidence="6 10" id="KW-1133">Transmembrane helix</keyword>
<keyword evidence="8 10" id="KW-0472">Membrane</keyword>
<keyword evidence="4 10" id="KW-0812">Transmembrane</keyword>
<accession>A0A9J6BBH9</accession>
<feature type="transmembrane region" description="Helical" evidence="10">
    <location>
        <begin position="163"/>
        <end position="183"/>
    </location>
</feature>
<dbReference type="EC" id="2.3.1.199" evidence="10"/>
<dbReference type="GO" id="GO:0042761">
    <property type="term" value="P:very long-chain fatty acid biosynthetic process"/>
    <property type="evidence" value="ECO:0007669"/>
    <property type="project" value="TreeGrafter"/>
</dbReference>
<evidence type="ECO:0000256" key="10">
    <source>
        <dbReference type="RuleBase" id="RU361115"/>
    </source>
</evidence>
<evidence type="ECO:0000256" key="9">
    <source>
        <dbReference type="ARBA" id="ARBA00023160"/>
    </source>
</evidence>
<evidence type="ECO:0000256" key="7">
    <source>
        <dbReference type="ARBA" id="ARBA00023098"/>
    </source>
</evidence>
<organism evidence="11 12">
    <name type="scientific">Polypedilum vanderplanki</name>
    <name type="common">Sleeping chironomid midge</name>
    <dbReference type="NCBI Taxonomy" id="319348"/>
    <lineage>
        <taxon>Eukaryota</taxon>
        <taxon>Metazoa</taxon>
        <taxon>Ecdysozoa</taxon>
        <taxon>Arthropoda</taxon>
        <taxon>Hexapoda</taxon>
        <taxon>Insecta</taxon>
        <taxon>Pterygota</taxon>
        <taxon>Neoptera</taxon>
        <taxon>Endopterygota</taxon>
        <taxon>Diptera</taxon>
        <taxon>Nematocera</taxon>
        <taxon>Chironomoidea</taxon>
        <taxon>Chironomidae</taxon>
        <taxon>Chironominae</taxon>
        <taxon>Polypedilum</taxon>
        <taxon>Polypedilum</taxon>
    </lineage>
</organism>
<evidence type="ECO:0000256" key="4">
    <source>
        <dbReference type="ARBA" id="ARBA00022692"/>
    </source>
</evidence>
<comment type="caution">
    <text evidence="11">The sequence shown here is derived from an EMBL/GenBank/DDBJ whole genome shotgun (WGS) entry which is preliminary data.</text>
</comment>
<feature type="transmembrane region" description="Helical" evidence="10">
    <location>
        <begin position="137"/>
        <end position="157"/>
    </location>
</feature>
<dbReference type="GO" id="GO:0030148">
    <property type="term" value="P:sphingolipid biosynthetic process"/>
    <property type="evidence" value="ECO:0007669"/>
    <property type="project" value="TreeGrafter"/>
</dbReference>
<keyword evidence="12" id="KW-1185">Reference proteome</keyword>
<evidence type="ECO:0000313" key="12">
    <source>
        <dbReference type="Proteomes" id="UP001107558"/>
    </source>
</evidence>
<proteinExistence type="inferred from homology"/>
<name>A0A9J6BBH9_POLVA</name>
<feature type="transmembrane region" description="Helical" evidence="10">
    <location>
        <begin position="62"/>
        <end position="81"/>
    </location>
</feature>
<dbReference type="GO" id="GO:0009922">
    <property type="term" value="F:fatty acid elongase activity"/>
    <property type="evidence" value="ECO:0007669"/>
    <property type="project" value="UniProtKB-EC"/>
</dbReference>
<keyword evidence="2 10" id="KW-0444">Lipid biosynthesis</keyword>
<dbReference type="PANTHER" id="PTHR11157:SF167">
    <property type="entry name" value="ELONGATION OF VERY LONG CHAIN FATTY ACIDS PROTEIN"/>
    <property type="match status" value="1"/>
</dbReference>
<keyword evidence="5 10" id="KW-0276">Fatty acid metabolism</keyword>
<evidence type="ECO:0000256" key="3">
    <source>
        <dbReference type="ARBA" id="ARBA00022679"/>
    </source>
</evidence>
<dbReference type="GO" id="GO:0034625">
    <property type="term" value="P:fatty acid elongation, monounsaturated fatty acid"/>
    <property type="evidence" value="ECO:0007669"/>
    <property type="project" value="TreeGrafter"/>
</dbReference>
<dbReference type="OrthoDB" id="10344976at2759"/>
<dbReference type="GO" id="GO:0005789">
    <property type="term" value="C:endoplasmic reticulum membrane"/>
    <property type="evidence" value="ECO:0007669"/>
    <property type="project" value="TreeGrafter"/>
</dbReference>
<gene>
    <name evidence="11" type="ORF">PVAND_015175</name>
</gene>
<feature type="transmembrane region" description="Helical" evidence="10">
    <location>
        <begin position="29"/>
        <end position="50"/>
    </location>
</feature>
<comment type="similarity">
    <text evidence="10">Belongs to the ELO family.</text>
</comment>
<reference evidence="11" key="1">
    <citation type="submission" date="2021-03" db="EMBL/GenBank/DDBJ databases">
        <title>Chromosome level genome of the anhydrobiotic midge Polypedilum vanderplanki.</title>
        <authorList>
            <person name="Yoshida Y."/>
            <person name="Kikawada T."/>
            <person name="Gusev O."/>
        </authorList>
    </citation>
    <scope>NUCLEOTIDE SEQUENCE</scope>
    <source>
        <strain evidence="11">NIAS01</strain>
        <tissue evidence="11">Whole body or cell culture</tissue>
    </source>
</reference>
<evidence type="ECO:0000256" key="6">
    <source>
        <dbReference type="ARBA" id="ARBA00022989"/>
    </source>
</evidence>
<dbReference type="AlphaFoldDB" id="A0A9J6BBH9"/>
<dbReference type="GO" id="GO:0034626">
    <property type="term" value="P:fatty acid elongation, polyunsaturated fatty acid"/>
    <property type="evidence" value="ECO:0007669"/>
    <property type="project" value="TreeGrafter"/>
</dbReference>
<dbReference type="Pfam" id="PF01151">
    <property type="entry name" value="ELO"/>
    <property type="match status" value="1"/>
</dbReference>
<sequence length="289" mass="34114">MNILEIIKNFWINEADSRSLKMLLIGSPYPIMFILTIYFLSIYLIIPILFKNEKHPQFKHLLSLYYVIHSSISIAFIYIWIDTAYHVHFNYKCHPIDYSDGYYSRKIIYLTSFFLWFKFSEMIETFLLAIVNGRAPIFNILHHTLYPCMLAIGIRFYPGGSPAVFALINCLEHALLYTVLALRQLSTKFRKSCTWFKKFHIILSVSAMIISILFYIQMETRDDCNFNVFRYYILTCLFIFCFVGIYFRWSYILQNDAFGDTWLIKAITKAKIEGKSVMLISKQNKGACF</sequence>
<evidence type="ECO:0000256" key="2">
    <source>
        <dbReference type="ARBA" id="ARBA00022516"/>
    </source>
</evidence>
<comment type="catalytic activity">
    <reaction evidence="10">
        <text>a very-long-chain acyl-CoA + malonyl-CoA + H(+) = a very-long-chain 3-oxoacyl-CoA + CO2 + CoA</text>
        <dbReference type="Rhea" id="RHEA:32727"/>
        <dbReference type="ChEBI" id="CHEBI:15378"/>
        <dbReference type="ChEBI" id="CHEBI:16526"/>
        <dbReference type="ChEBI" id="CHEBI:57287"/>
        <dbReference type="ChEBI" id="CHEBI:57384"/>
        <dbReference type="ChEBI" id="CHEBI:90725"/>
        <dbReference type="ChEBI" id="CHEBI:90736"/>
        <dbReference type="EC" id="2.3.1.199"/>
    </reaction>
</comment>
<feature type="transmembrane region" description="Helical" evidence="10">
    <location>
        <begin position="195"/>
        <end position="216"/>
    </location>
</feature>
<dbReference type="Proteomes" id="UP001107558">
    <property type="component" value="Chromosome 4"/>
</dbReference>
<evidence type="ECO:0000313" key="11">
    <source>
        <dbReference type="EMBL" id="KAG5667180.1"/>
    </source>
</evidence>